<feature type="domain" description="Thioredoxin-like fold" evidence="1">
    <location>
        <begin position="118"/>
        <end position="188"/>
    </location>
</feature>
<evidence type="ECO:0000313" key="2">
    <source>
        <dbReference type="EMBL" id="HDD44672.1"/>
    </source>
</evidence>
<dbReference type="Gene3D" id="1.25.10.10">
    <property type="entry name" value="Leucine-rich Repeat Variant"/>
    <property type="match status" value="1"/>
</dbReference>
<name>A0A7C0YAN2_DESA2</name>
<organism evidence="2">
    <name type="scientific">Desulfofervidus auxilii</name>
    <dbReference type="NCBI Taxonomy" id="1621989"/>
    <lineage>
        <taxon>Bacteria</taxon>
        <taxon>Pseudomonadati</taxon>
        <taxon>Thermodesulfobacteriota</taxon>
        <taxon>Candidatus Desulfofervidia</taxon>
        <taxon>Candidatus Desulfofervidales</taxon>
        <taxon>Candidatus Desulfofervidaceae</taxon>
        <taxon>Candidatus Desulfofervidus</taxon>
    </lineage>
</organism>
<reference evidence="2" key="1">
    <citation type="journal article" date="2020" name="mSystems">
        <title>Genome- and Community-Level Interaction Insights into Carbon Utilization and Element Cycling Functions of Hydrothermarchaeota in Hydrothermal Sediment.</title>
        <authorList>
            <person name="Zhou Z."/>
            <person name="Liu Y."/>
            <person name="Xu W."/>
            <person name="Pan J."/>
            <person name="Luo Z.H."/>
            <person name="Li M."/>
        </authorList>
    </citation>
    <scope>NUCLEOTIDE SEQUENCE [LARGE SCALE GENOMIC DNA]</scope>
    <source>
        <strain evidence="2">HyVt-233</strain>
    </source>
</reference>
<dbReference type="InterPro" id="IPR011989">
    <property type="entry name" value="ARM-like"/>
</dbReference>
<dbReference type="Proteomes" id="UP000886289">
    <property type="component" value="Unassembled WGS sequence"/>
</dbReference>
<comment type="caution">
    <text evidence="2">The sequence shown here is derived from an EMBL/GenBank/DDBJ whole genome shotgun (WGS) entry which is preliminary data.</text>
</comment>
<dbReference type="PANTHER" id="PTHR37170:SF1">
    <property type="entry name" value="GLUTAREDOXIN-LIKE PROTEIN"/>
    <property type="match status" value="1"/>
</dbReference>
<dbReference type="EMBL" id="DRBS01000277">
    <property type="protein sequence ID" value="HDD44672.1"/>
    <property type="molecule type" value="Genomic_DNA"/>
</dbReference>
<dbReference type="CDD" id="cd02973">
    <property type="entry name" value="TRX_GRX_like"/>
    <property type="match status" value="1"/>
</dbReference>
<dbReference type="InterPro" id="IPR036249">
    <property type="entry name" value="Thioredoxin-like_sf"/>
</dbReference>
<gene>
    <name evidence="2" type="ORF">ENG63_07425</name>
</gene>
<evidence type="ECO:0000259" key="1">
    <source>
        <dbReference type="Pfam" id="PF13192"/>
    </source>
</evidence>
<dbReference type="SUPFAM" id="SSF52833">
    <property type="entry name" value="Thioredoxin-like"/>
    <property type="match status" value="2"/>
</dbReference>
<protein>
    <recommendedName>
        <fullName evidence="1">Thioredoxin-like fold domain-containing protein</fullName>
    </recommendedName>
</protein>
<dbReference type="PANTHER" id="PTHR37170">
    <property type="entry name" value="GLUTAREDOXIN-RELATED"/>
    <property type="match status" value="1"/>
</dbReference>
<dbReference type="Pfam" id="PF13192">
    <property type="entry name" value="Thioredoxin_3"/>
    <property type="match status" value="1"/>
</dbReference>
<accession>A0A7C0YAN2</accession>
<dbReference type="InterPro" id="IPR012336">
    <property type="entry name" value="Thioredoxin-like_fold"/>
</dbReference>
<sequence length="328" mass="37601">MFLETAISDLKKLSGKKIKIYLINNQQSEISLKLKDFTLFLKEHLPDIKIKIKKEILPAYPAIKLTDEKEKIQIYYMAIPEGGEWLPFLKALEAITTGKSFLNQKELERIKNIKKPIEIKVFITPICPFCPLVVEKANQLAIAHSSIKTFVIDSNFYSDLAKQYKVTASPTVVINKDYFLVGTEAREKLIDFLEKANQIMYDAEVLKSLLKQAQADRVIELCQKDEKYLYNLLSLLKAPELFTRIGVMRVLEELAEKREIKEKILPSIIAMLDTKEERDKGDILFLLGLIGNLEVVPIIQKIAENASPLIKEIALEAIEQIKERETLH</sequence>
<dbReference type="SUPFAM" id="SSF48371">
    <property type="entry name" value="ARM repeat"/>
    <property type="match status" value="1"/>
</dbReference>
<dbReference type="Gene3D" id="3.40.30.80">
    <property type="match status" value="1"/>
</dbReference>
<proteinExistence type="predicted"/>
<dbReference type="PROSITE" id="PS51354">
    <property type="entry name" value="GLUTAREDOXIN_2"/>
    <property type="match status" value="1"/>
</dbReference>
<dbReference type="InterPro" id="IPR016024">
    <property type="entry name" value="ARM-type_fold"/>
</dbReference>
<dbReference type="AlphaFoldDB" id="A0A7C0YAN2"/>